<dbReference type="SMART" id="SM00322">
    <property type="entry name" value="KH"/>
    <property type="match status" value="2"/>
</dbReference>
<evidence type="ECO:0000256" key="3">
    <source>
        <dbReference type="ARBA" id="ARBA00022814"/>
    </source>
</evidence>
<dbReference type="SUPFAM" id="SSF50249">
    <property type="entry name" value="Nucleic acid-binding proteins"/>
    <property type="match status" value="1"/>
</dbReference>
<dbReference type="InterPro" id="IPR010213">
    <property type="entry name" value="TF_NusA"/>
</dbReference>
<comment type="caution">
    <text evidence="9">The sequence shown here is derived from an EMBL/GenBank/DDBJ whole genome shotgun (WGS) entry which is preliminary data.</text>
</comment>
<name>A0ABU5VZS4_9BACT</name>
<dbReference type="PROSITE" id="PS50084">
    <property type="entry name" value="KH_TYPE_1"/>
    <property type="match status" value="1"/>
</dbReference>
<evidence type="ECO:0000313" key="9">
    <source>
        <dbReference type="EMBL" id="MEA9358573.1"/>
    </source>
</evidence>
<comment type="subcellular location">
    <subcellularLocation>
        <location evidence="7">Cytoplasm</location>
    </subcellularLocation>
</comment>
<protein>
    <recommendedName>
        <fullName evidence="7">Transcription termination/antitermination protein NusA</fullName>
    </recommendedName>
</protein>
<dbReference type="CDD" id="cd02134">
    <property type="entry name" value="KH-II_NusA_rpt1"/>
    <property type="match status" value="1"/>
</dbReference>
<dbReference type="Gene3D" id="2.40.50.140">
    <property type="entry name" value="Nucleic acid-binding proteins"/>
    <property type="match status" value="1"/>
</dbReference>
<dbReference type="HAMAP" id="MF_00945_B">
    <property type="entry name" value="NusA_B"/>
    <property type="match status" value="1"/>
</dbReference>
<evidence type="ECO:0000256" key="6">
    <source>
        <dbReference type="ARBA" id="ARBA00023163"/>
    </source>
</evidence>
<dbReference type="CDD" id="cd04455">
    <property type="entry name" value="S1_NusA"/>
    <property type="match status" value="1"/>
</dbReference>
<keyword evidence="2 7" id="KW-0963">Cytoplasm</keyword>
<dbReference type="Pfam" id="PF00575">
    <property type="entry name" value="S1"/>
    <property type="match status" value="1"/>
</dbReference>
<accession>A0ABU5VZS4</accession>
<dbReference type="PANTHER" id="PTHR22648:SF0">
    <property type="entry name" value="TRANSCRIPTION TERMINATION_ANTITERMINATION PROTEIN NUSA"/>
    <property type="match status" value="1"/>
</dbReference>
<dbReference type="PANTHER" id="PTHR22648">
    <property type="entry name" value="TRANSCRIPTION TERMINATION FACTOR NUSA"/>
    <property type="match status" value="1"/>
</dbReference>
<evidence type="ECO:0000256" key="1">
    <source>
        <dbReference type="ARBA" id="ARBA00022472"/>
    </source>
</evidence>
<dbReference type="PROSITE" id="PS50126">
    <property type="entry name" value="S1"/>
    <property type="match status" value="1"/>
</dbReference>
<dbReference type="InterPro" id="IPR025249">
    <property type="entry name" value="TF_NusA_KH_1st"/>
</dbReference>
<evidence type="ECO:0000256" key="5">
    <source>
        <dbReference type="ARBA" id="ARBA00023015"/>
    </source>
</evidence>
<evidence type="ECO:0000256" key="7">
    <source>
        <dbReference type="HAMAP-Rule" id="MF_00945"/>
    </source>
</evidence>
<keyword evidence="4 7" id="KW-0694">RNA-binding</keyword>
<dbReference type="InterPro" id="IPR009019">
    <property type="entry name" value="KH_sf_prok-type"/>
</dbReference>
<evidence type="ECO:0000256" key="2">
    <source>
        <dbReference type="ARBA" id="ARBA00022490"/>
    </source>
</evidence>
<dbReference type="Gene3D" id="3.30.300.20">
    <property type="match status" value="2"/>
</dbReference>
<dbReference type="EMBL" id="JAYGJQ010000003">
    <property type="protein sequence ID" value="MEA9358573.1"/>
    <property type="molecule type" value="Genomic_DNA"/>
</dbReference>
<keyword evidence="3 7" id="KW-0889">Transcription antitermination</keyword>
<keyword evidence="1 7" id="KW-0806">Transcription termination</keyword>
<dbReference type="InterPro" id="IPR058582">
    <property type="entry name" value="KH_NusA_2nd"/>
</dbReference>
<dbReference type="SMART" id="SM00316">
    <property type="entry name" value="S1"/>
    <property type="match status" value="1"/>
</dbReference>
<dbReference type="RefSeq" id="WP_323579046.1">
    <property type="nucleotide sequence ID" value="NZ_JAYGJQ010000003.1"/>
</dbReference>
<comment type="function">
    <text evidence="7">Participates in both transcription termination and antitermination.</text>
</comment>
<dbReference type="InterPro" id="IPR013735">
    <property type="entry name" value="TF_NusA_N"/>
</dbReference>
<dbReference type="Pfam" id="PF08529">
    <property type="entry name" value="NusA_N"/>
    <property type="match status" value="1"/>
</dbReference>
<dbReference type="InterPro" id="IPR030842">
    <property type="entry name" value="TF_NusA_bacterial"/>
</dbReference>
<reference evidence="9 10" key="1">
    <citation type="submission" date="2023-11" db="EMBL/GenBank/DDBJ databases">
        <title>A Novel Polar Bacteriovorax (B. antarcticus) Isolated from the Biocrust in Antarctica.</title>
        <authorList>
            <person name="Mun W."/>
            <person name="Choi S.Y."/>
            <person name="Mitchell R.J."/>
        </authorList>
    </citation>
    <scope>NUCLEOTIDE SEQUENCE [LARGE SCALE GENOMIC DNA]</scope>
    <source>
        <strain evidence="9 10">PP10</strain>
    </source>
</reference>
<dbReference type="InterPro" id="IPR003029">
    <property type="entry name" value="S1_domain"/>
</dbReference>
<dbReference type="SUPFAM" id="SSF69705">
    <property type="entry name" value="Transcription factor NusA, N-terminal domain"/>
    <property type="match status" value="1"/>
</dbReference>
<dbReference type="NCBIfam" id="TIGR01953">
    <property type="entry name" value="NusA"/>
    <property type="match status" value="1"/>
</dbReference>
<keyword evidence="5 7" id="KW-0805">Transcription regulation</keyword>
<evidence type="ECO:0000259" key="8">
    <source>
        <dbReference type="PROSITE" id="PS50126"/>
    </source>
</evidence>
<dbReference type="Pfam" id="PF26594">
    <property type="entry name" value="KH_NusA_2nd"/>
    <property type="match status" value="1"/>
</dbReference>
<keyword evidence="6 7" id="KW-0804">Transcription</keyword>
<dbReference type="SUPFAM" id="SSF54814">
    <property type="entry name" value="Prokaryotic type KH domain (KH-domain type II)"/>
    <property type="match status" value="2"/>
</dbReference>
<dbReference type="Pfam" id="PF13184">
    <property type="entry name" value="KH_NusA_1st"/>
    <property type="match status" value="1"/>
</dbReference>
<comment type="similarity">
    <text evidence="7">Belongs to the NusA family.</text>
</comment>
<dbReference type="Proteomes" id="UP001302274">
    <property type="component" value="Unassembled WGS sequence"/>
</dbReference>
<dbReference type="Gene3D" id="3.30.1480.10">
    <property type="entry name" value="NusA, N-terminal domain"/>
    <property type="match status" value="1"/>
</dbReference>
<dbReference type="CDD" id="cd22529">
    <property type="entry name" value="KH-II_NusA_rpt2"/>
    <property type="match status" value="1"/>
</dbReference>
<sequence length="468" mass="52373">MNFSELGRMIETLGKDRGIDKRVVVRAIEQAFLVTARKKYGIQGEYETRYNDAEDEIEIYQYKNVVDAVKDPIIEITINEARNLDSEVEIGDQLGIRIENPNFTRVDVQTARQIIFQKVRDAEREILFSDFKHREGELVTGIARRYERGNVIVDLGKSDAILSRKEIIPGENFKTGDRIQAYLSEVVMTNRGPEIRLSRTSPMYLVKLFEVEVPEILDGNIEIKSAAREPGQRAKIAVYTSDREIDPVGACVGMKGSRVQNVVNELQGEKIDIVRWNADIETFARAALAPSEISNIQVDHSSYSMDVVVEEDQLSLAIGRRGQNVRLAAMLTGYKINIISKTKLQEKIKKAVISLMQIVSVSDARAQMMVQNGIMSIADLAAMDAEVLAGILSGNVADATQILKDTHDAIEQGTINLADDEEELVSASAVPAYKGLLDKHKEGEVDEKDKFSEAERRLREELAAFKLK</sequence>
<dbReference type="SUPFAM" id="SSF158702">
    <property type="entry name" value="Sec63 N-terminal domain-like"/>
    <property type="match status" value="1"/>
</dbReference>
<dbReference type="InterPro" id="IPR036555">
    <property type="entry name" value="NusA_N_sf"/>
</dbReference>
<comment type="subunit">
    <text evidence="7">Monomer. Binds directly to the core enzyme of the DNA-dependent RNA polymerase and to nascent RNA.</text>
</comment>
<organism evidence="9 10">
    <name type="scientific">Bacteriovorax antarcticus</name>
    <dbReference type="NCBI Taxonomy" id="3088717"/>
    <lineage>
        <taxon>Bacteria</taxon>
        <taxon>Pseudomonadati</taxon>
        <taxon>Bdellovibrionota</taxon>
        <taxon>Bacteriovoracia</taxon>
        <taxon>Bacteriovoracales</taxon>
        <taxon>Bacteriovoracaceae</taxon>
        <taxon>Bacteriovorax</taxon>
    </lineage>
</organism>
<proteinExistence type="inferred from homology"/>
<dbReference type="InterPro" id="IPR015946">
    <property type="entry name" value="KH_dom-like_a/b"/>
</dbReference>
<feature type="domain" description="S1 motif" evidence="8">
    <location>
        <begin position="136"/>
        <end position="200"/>
    </location>
</feature>
<dbReference type="InterPro" id="IPR012340">
    <property type="entry name" value="NA-bd_OB-fold"/>
</dbReference>
<evidence type="ECO:0000256" key="4">
    <source>
        <dbReference type="ARBA" id="ARBA00022884"/>
    </source>
</evidence>
<evidence type="ECO:0000313" key="10">
    <source>
        <dbReference type="Proteomes" id="UP001302274"/>
    </source>
</evidence>
<dbReference type="InterPro" id="IPR004087">
    <property type="entry name" value="KH_dom"/>
</dbReference>
<keyword evidence="10" id="KW-1185">Reference proteome</keyword>
<gene>
    <name evidence="7 9" type="primary">nusA</name>
    <name evidence="9" type="ORF">SHI21_20215</name>
</gene>